<protein>
    <submittedName>
        <fullName evidence="3">Uncharacterized protein</fullName>
    </submittedName>
</protein>
<feature type="compositionally biased region" description="Low complexity" evidence="1">
    <location>
        <begin position="271"/>
        <end position="380"/>
    </location>
</feature>
<evidence type="ECO:0000256" key="1">
    <source>
        <dbReference type="SAM" id="MobiDB-lite"/>
    </source>
</evidence>
<evidence type="ECO:0000313" key="3">
    <source>
        <dbReference type="EMBL" id="SHN24486.1"/>
    </source>
</evidence>
<accession>A0A1M7Q2J7</accession>
<dbReference type="RefSeq" id="WP_073257483.1">
    <property type="nucleotide sequence ID" value="NZ_FRCS01000004.1"/>
</dbReference>
<keyword evidence="2" id="KW-0812">Transmembrane</keyword>
<dbReference type="STRING" id="134849.SAMN05443668_10470"/>
<evidence type="ECO:0000313" key="4">
    <source>
        <dbReference type="Proteomes" id="UP000184440"/>
    </source>
</evidence>
<keyword evidence="4" id="KW-1185">Reference proteome</keyword>
<keyword evidence="2" id="KW-0472">Membrane</keyword>
<dbReference type="OrthoDB" id="5186833at2"/>
<evidence type="ECO:0000256" key="2">
    <source>
        <dbReference type="SAM" id="Phobius"/>
    </source>
</evidence>
<dbReference type="EMBL" id="FRCS01000004">
    <property type="protein sequence ID" value="SHN24486.1"/>
    <property type="molecule type" value="Genomic_DNA"/>
</dbReference>
<feature type="transmembrane region" description="Helical" evidence="2">
    <location>
        <begin position="6"/>
        <end position="27"/>
    </location>
</feature>
<organism evidence="3 4">
    <name type="scientific">Cryptosporangium aurantiacum</name>
    <dbReference type="NCBI Taxonomy" id="134849"/>
    <lineage>
        <taxon>Bacteria</taxon>
        <taxon>Bacillati</taxon>
        <taxon>Actinomycetota</taxon>
        <taxon>Actinomycetes</taxon>
        <taxon>Cryptosporangiales</taxon>
        <taxon>Cryptosporangiaceae</taxon>
        <taxon>Cryptosporangium</taxon>
    </lineage>
</organism>
<dbReference type="AlphaFoldDB" id="A0A1M7Q2J7"/>
<feature type="compositionally biased region" description="Low complexity" evidence="1">
    <location>
        <begin position="251"/>
        <end position="261"/>
    </location>
</feature>
<keyword evidence="2" id="KW-1133">Transmembrane helix</keyword>
<reference evidence="3 4" key="1">
    <citation type="submission" date="2016-11" db="EMBL/GenBank/DDBJ databases">
        <authorList>
            <person name="Jaros S."/>
            <person name="Januszkiewicz K."/>
            <person name="Wedrychowicz H."/>
        </authorList>
    </citation>
    <scope>NUCLEOTIDE SEQUENCE [LARGE SCALE GENOMIC DNA]</scope>
    <source>
        <strain evidence="3 4">DSM 46144</strain>
    </source>
</reference>
<dbReference type="Proteomes" id="UP000184440">
    <property type="component" value="Unassembled WGS sequence"/>
</dbReference>
<sequence length="431" mass="44445">MAIAEELIAGIISSVLAVLLVEIYLWVRRRYRQRALRWLVGTETAAVVTPVYPWADNAHPAGLLTTYDAIGLAHVLEACNRVGTVPVVNRSGESAENAPLDVIAIGGPSGNQVSATFLKAYCPGFEILTDPETGKLSYRCDGRTFARTDDETFAFIVRLSPKETGLPGTAVIAWGHSAVATASAGYYLARYPNVLRKLGKGSFFVAISVRWVLGYRSFDTRPIDLTAAAFAPPVSATDDAEPAPKSRRFGRSSSRSSSSESVPFAPALTAPRPSESVPSEPVRSRSGSSEPFVAGSGSSEPFVSGSGSSGTVLSSSGSSETGPSGPSQPESRSSESLSSGSVASGSGSSVPEPPAAGTSPSGRARSSSRRSAPPSRTGTSGRSRVAEALDDVRAASASPVEPRPSAADPDADDAPGGTAGPSDAEGKSKPK</sequence>
<name>A0A1M7Q2J7_9ACTN</name>
<feature type="compositionally biased region" description="Low complexity" evidence="1">
    <location>
        <begin position="403"/>
        <end position="423"/>
    </location>
</feature>
<feature type="compositionally biased region" description="Basic and acidic residues" evidence="1">
    <location>
        <begin position="384"/>
        <end position="393"/>
    </location>
</feature>
<feature type="region of interest" description="Disordered" evidence="1">
    <location>
        <begin position="234"/>
        <end position="431"/>
    </location>
</feature>
<proteinExistence type="predicted"/>
<gene>
    <name evidence="3" type="ORF">SAMN05443668_10470</name>
</gene>